<keyword evidence="8" id="KW-1185">Reference proteome</keyword>
<dbReference type="InterPro" id="IPR020288">
    <property type="entry name" value="Sheath_initiator"/>
</dbReference>
<reference evidence="3 8" key="4">
    <citation type="submission" date="2023-10" db="EMBL/GenBank/DDBJ databases">
        <title>Pseudomonas otitidis isolated from a paediatric patient with cystic fibrosis in Chile.</title>
        <authorList>
            <person name="Amsteins-Romero L."/>
            <person name="Opazo-Capurro A."/>
            <person name="Matus-Kohler M."/>
            <person name="Gonzalez-Rocha G."/>
        </authorList>
    </citation>
    <scope>NUCLEOTIDE SEQUENCE [LARGE SCALE GENOMIC DNA]</scope>
    <source>
        <strain evidence="3 8">P-714</strain>
    </source>
</reference>
<dbReference type="AlphaFoldDB" id="A0A1I0UK18"/>
<evidence type="ECO:0000313" key="1">
    <source>
        <dbReference type="EMBL" id="BBT18105.1"/>
    </source>
</evidence>
<protein>
    <submittedName>
        <fullName evidence="4">Uncharacterized protein</fullName>
    </submittedName>
</protein>
<organism evidence="4 5">
    <name type="scientific">Metapseudomonas otitidis</name>
    <dbReference type="NCBI Taxonomy" id="319939"/>
    <lineage>
        <taxon>Bacteria</taxon>
        <taxon>Pseudomonadati</taxon>
        <taxon>Pseudomonadota</taxon>
        <taxon>Gammaproteobacteria</taxon>
        <taxon>Pseudomonadales</taxon>
        <taxon>Pseudomonadaceae</taxon>
        <taxon>Metapseudomonas</taxon>
    </lineage>
</organism>
<accession>A0A1I0UK18</accession>
<dbReference type="Proteomes" id="UP000501237">
    <property type="component" value="Chromosome"/>
</dbReference>
<evidence type="ECO:0000313" key="8">
    <source>
        <dbReference type="Proteomes" id="UP001273935"/>
    </source>
</evidence>
<proteinExistence type="predicted"/>
<sequence>MRVRRIDKDGDWTFGQGRNNYADGGECVAQRVCTRLRSFQGDWFLDLEHGLPWLPRMERPADLAQIEVDIKRCILTTEGVSEILDFQLDVTPDDRRLAIGVTLRDNLGNDLSTRVQR</sequence>
<evidence type="ECO:0000313" key="7">
    <source>
        <dbReference type="Proteomes" id="UP000515591"/>
    </source>
</evidence>
<dbReference type="Proteomes" id="UP001273935">
    <property type="component" value="Unassembled WGS sequence"/>
</dbReference>
<dbReference type="SUPFAM" id="SSF160719">
    <property type="entry name" value="gpW/gp25-like"/>
    <property type="match status" value="1"/>
</dbReference>
<evidence type="ECO:0000313" key="4">
    <source>
        <dbReference type="EMBL" id="MWK57170.1"/>
    </source>
</evidence>
<dbReference type="Proteomes" id="UP000461288">
    <property type="component" value="Unassembled WGS sequence"/>
</dbReference>
<dbReference type="EMBL" id="JAWJUL010000046">
    <property type="protein sequence ID" value="MDV3440449.1"/>
    <property type="molecule type" value="Genomic_DNA"/>
</dbReference>
<reference evidence="4 5" key="2">
    <citation type="submission" date="2019-12" db="EMBL/GenBank/DDBJ databases">
        <title>Draft genome sequence of Pseudomonas otitidis recovered from a chicken carcass.</title>
        <authorList>
            <person name="Vieira T.R."/>
            <person name="Oliviera E.F.C."/>
            <person name="Silva N.M.V."/>
            <person name="Sambrano G.E."/>
            <person name="Cibulski S.P."/>
            <person name="Cardoso M.R.I."/>
        </authorList>
    </citation>
    <scope>NUCLEOTIDE SEQUENCE [LARGE SCALE GENOMIC DNA]</scope>
    <source>
        <strain evidence="4 5">25_K</strain>
    </source>
</reference>
<reference evidence="1 7" key="1">
    <citation type="submission" date="2019-12" db="EMBL/GenBank/DDBJ databases">
        <title>complete genome sequences of Pseudomonas otitidis str. WP8-S17-CRE-03 isolated from wastewater treatment plant effluent.</title>
        <authorList>
            <person name="Sekizuka T."/>
            <person name="Itokawa K."/>
            <person name="Yatsu K."/>
            <person name="Inamine Y."/>
            <person name="Kuroda M."/>
        </authorList>
    </citation>
    <scope>NUCLEOTIDE SEQUENCE [LARGE SCALE GENOMIC DNA]</scope>
    <source>
        <strain evidence="1 7">WP8-S17-CRE-03</strain>
    </source>
</reference>
<evidence type="ECO:0000313" key="2">
    <source>
        <dbReference type="EMBL" id="BCA30192.1"/>
    </source>
</evidence>
<dbReference type="Proteomes" id="UP000515591">
    <property type="component" value="Chromosome"/>
</dbReference>
<gene>
    <name evidence="4" type="ORF">GO594_14395</name>
    <name evidence="2" type="ORF">PtoMrB4_41690</name>
    <name evidence="3" type="ORF">R0G64_13515</name>
    <name evidence="1" type="ORF">WP8S17C03_41540</name>
</gene>
<evidence type="ECO:0000313" key="3">
    <source>
        <dbReference type="EMBL" id="MDV3440449.1"/>
    </source>
</evidence>
<dbReference type="Pfam" id="PF10934">
    <property type="entry name" value="Sheath_initiator"/>
    <property type="match status" value="1"/>
</dbReference>
<name>A0A1I0UK18_9GAMM</name>
<dbReference type="EMBL" id="AP022642">
    <property type="protein sequence ID" value="BCA30192.1"/>
    <property type="molecule type" value="Genomic_DNA"/>
</dbReference>
<dbReference type="EMBL" id="WTFN01000031">
    <property type="protein sequence ID" value="MWK57170.1"/>
    <property type="molecule type" value="Genomic_DNA"/>
</dbReference>
<dbReference type="KEGG" id="poj:PtoMrB4_41690"/>
<dbReference type="RefSeq" id="WP_044411559.1">
    <property type="nucleotide sequence ID" value="NZ_AP022213.1"/>
</dbReference>
<evidence type="ECO:0000313" key="5">
    <source>
        <dbReference type="Proteomes" id="UP000461288"/>
    </source>
</evidence>
<dbReference type="EMBL" id="AP022213">
    <property type="protein sequence ID" value="BBT18105.1"/>
    <property type="molecule type" value="Genomic_DNA"/>
</dbReference>
<dbReference type="GeneID" id="57399386"/>
<evidence type="ECO:0000313" key="6">
    <source>
        <dbReference type="Proteomes" id="UP000501237"/>
    </source>
</evidence>
<reference evidence="2 6" key="3">
    <citation type="journal article" date="2020" name="Microbiol. Resour. Announc.">
        <title>Complete genome sequence of Pseudomonas otitidis strain MrB4, isolated from Lake Biwa in Japan.</title>
        <authorList>
            <person name="Miyazaki K."/>
            <person name="Hase E."/>
            <person name="Maruya T."/>
        </authorList>
    </citation>
    <scope>NUCLEOTIDE SEQUENCE [LARGE SCALE GENOMIC DNA]</scope>
    <source>
        <strain evidence="2 6">MrB4</strain>
    </source>
</reference>
<dbReference type="STRING" id="319939.SAMN05216263_11517"/>